<comment type="caution">
    <text evidence="2">The sequence shown here is derived from an EMBL/GenBank/DDBJ whole genome shotgun (WGS) entry which is preliminary data.</text>
</comment>
<gene>
    <name evidence="2" type="ORF">PVAG01_10938</name>
</gene>
<evidence type="ECO:0000313" key="2">
    <source>
        <dbReference type="EMBL" id="KAL3417928.1"/>
    </source>
</evidence>
<dbReference type="EMBL" id="JBFCZG010000010">
    <property type="protein sequence ID" value="KAL3417928.1"/>
    <property type="molecule type" value="Genomic_DNA"/>
</dbReference>
<accession>A0ABR4P3P6</accession>
<name>A0ABR4P3P6_9HELO</name>
<protein>
    <submittedName>
        <fullName evidence="2">Uncharacterized protein</fullName>
    </submittedName>
</protein>
<evidence type="ECO:0000313" key="3">
    <source>
        <dbReference type="Proteomes" id="UP001629113"/>
    </source>
</evidence>
<feature type="compositionally biased region" description="Basic and acidic residues" evidence="1">
    <location>
        <begin position="177"/>
        <end position="186"/>
    </location>
</feature>
<feature type="compositionally biased region" description="Basic residues" evidence="1">
    <location>
        <begin position="313"/>
        <end position="322"/>
    </location>
</feature>
<feature type="region of interest" description="Disordered" evidence="1">
    <location>
        <begin position="300"/>
        <end position="342"/>
    </location>
</feature>
<keyword evidence="3" id="KW-1185">Reference proteome</keyword>
<feature type="region of interest" description="Disordered" evidence="1">
    <location>
        <begin position="59"/>
        <end position="191"/>
    </location>
</feature>
<feature type="compositionally biased region" description="Basic and acidic residues" evidence="1">
    <location>
        <begin position="59"/>
        <end position="71"/>
    </location>
</feature>
<proteinExistence type="predicted"/>
<organism evidence="2 3">
    <name type="scientific">Phlyctema vagabunda</name>
    <dbReference type="NCBI Taxonomy" id="108571"/>
    <lineage>
        <taxon>Eukaryota</taxon>
        <taxon>Fungi</taxon>
        <taxon>Dikarya</taxon>
        <taxon>Ascomycota</taxon>
        <taxon>Pezizomycotina</taxon>
        <taxon>Leotiomycetes</taxon>
        <taxon>Helotiales</taxon>
        <taxon>Dermateaceae</taxon>
        <taxon>Phlyctema</taxon>
    </lineage>
</organism>
<reference evidence="2 3" key="1">
    <citation type="submission" date="2024-06" db="EMBL/GenBank/DDBJ databases">
        <title>Complete genome of Phlyctema vagabunda strain 19-DSS-EL-015.</title>
        <authorList>
            <person name="Fiorenzani C."/>
        </authorList>
    </citation>
    <scope>NUCLEOTIDE SEQUENCE [LARGE SCALE GENOMIC DNA]</scope>
    <source>
        <strain evidence="2 3">19-DSS-EL-015</strain>
    </source>
</reference>
<feature type="compositionally biased region" description="Polar residues" evidence="1">
    <location>
        <begin position="325"/>
        <end position="342"/>
    </location>
</feature>
<evidence type="ECO:0000256" key="1">
    <source>
        <dbReference type="SAM" id="MobiDB-lite"/>
    </source>
</evidence>
<dbReference type="Proteomes" id="UP001629113">
    <property type="component" value="Unassembled WGS sequence"/>
</dbReference>
<feature type="compositionally biased region" description="Basic and acidic residues" evidence="1">
    <location>
        <begin position="82"/>
        <end position="91"/>
    </location>
</feature>
<sequence length="541" mass="61166">MSHLLTHISSKSHLAHRFKLEIRSQGEAGAKETLNNYDLWYKENNLEALLTERHAIKEEKKVSRQKRDSTKNKRTTRQNVIVKKEVKKEPSTEQDDIDESLASTPRFTRRGPRMTLWPTVPKPRALQSPSPLRVPHRSPTATYESPTLRRPVPNFSLQETPHTASLGHQTPLQTKYKNSEDSEKSGPESAKLKGIFWPGMNLFDSATPEMKRMRNQRKDVSVLHSMMATSVGIQPLEVSYTPNGGYRSSRDIFGPLSDFEITPQKTVPTPKKRKARKPAVLRDISVNVPRLRTRNIPRLRAPEAQMTGQSPVKRQRTRKPRASKPSFTATATRNPFASMGNSFLPSAEETEEFRLTVGDMGRKRDLNIFQDEPSATPARSETPLDDFMTTKFGNGSENLLAYNTNFSPQGFIASEDLPKSTMFRSHSRENEELDMKERYSAMLATGSGHILPSMIFKDPSSNPLYNQATMNPFTFGTRQEGVDMDFKPPFSNFGDYQAMGPFDGLNVPDYRNDLVNPGQSSADTFGHDGDEDFAYTGQYRL</sequence>
<feature type="compositionally biased region" description="Polar residues" evidence="1">
    <location>
        <begin position="155"/>
        <end position="176"/>
    </location>
</feature>